<gene>
    <name evidence="1" type="ORF">NCTC8009_03394</name>
</gene>
<accession>A0A2X3LVK6</accession>
<proteinExistence type="predicted"/>
<organism evidence="1 2">
    <name type="scientific">Escherichia coli</name>
    <dbReference type="NCBI Taxonomy" id="562"/>
    <lineage>
        <taxon>Bacteria</taxon>
        <taxon>Pseudomonadati</taxon>
        <taxon>Pseudomonadota</taxon>
        <taxon>Gammaproteobacteria</taxon>
        <taxon>Enterobacterales</taxon>
        <taxon>Enterobacteriaceae</taxon>
        <taxon>Escherichia</taxon>
    </lineage>
</organism>
<dbReference type="AlphaFoldDB" id="A0A2X3LVK6"/>
<name>A0A2X3LVK6_ECOLX</name>
<evidence type="ECO:0000313" key="1">
    <source>
        <dbReference type="EMBL" id="SQD02919.1"/>
    </source>
</evidence>
<protein>
    <submittedName>
        <fullName evidence="1">Uncharacterized protein</fullName>
    </submittedName>
</protein>
<reference evidence="1 2" key="1">
    <citation type="submission" date="2018-06" db="EMBL/GenBank/DDBJ databases">
        <authorList>
            <consortium name="Pathogen Informatics"/>
            <person name="Doyle S."/>
        </authorList>
    </citation>
    <scope>NUCLEOTIDE SEQUENCE [LARGE SCALE GENOMIC DNA]</scope>
    <source>
        <strain evidence="1 2">NCTC8009</strain>
    </source>
</reference>
<evidence type="ECO:0000313" key="2">
    <source>
        <dbReference type="Proteomes" id="UP000250991"/>
    </source>
</evidence>
<dbReference type="Proteomes" id="UP000250991">
    <property type="component" value="Unassembled WGS sequence"/>
</dbReference>
<dbReference type="EMBL" id="UARW01000010">
    <property type="protein sequence ID" value="SQD02919.1"/>
    <property type="molecule type" value="Genomic_DNA"/>
</dbReference>
<sequence>MAYLRQKLLERLRTIGVVNHHFNHRGGWRAPGVGKCRFKFPASFADDDISARTSRRRAQNGTFCGIR</sequence>